<keyword evidence="2" id="KW-1185">Reference proteome</keyword>
<gene>
    <name evidence="1" type="ORF">BDW59DRAFT_144064</name>
</gene>
<reference evidence="1 2" key="1">
    <citation type="submission" date="2024-07" db="EMBL/GenBank/DDBJ databases">
        <title>Section-level genome sequencing and comparative genomics of Aspergillus sections Usti and Cavernicolus.</title>
        <authorList>
            <consortium name="Lawrence Berkeley National Laboratory"/>
            <person name="Nybo J.L."/>
            <person name="Vesth T.C."/>
            <person name="Theobald S."/>
            <person name="Frisvad J.C."/>
            <person name="Larsen T.O."/>
            <person name="Kjaerboelling I."/>
            <person name="Rothschild-Mancinelli K."/>
            <person name="Lyhne E.K."/>
            <person name="Kogle M.E."/>
            <person name="Barry K."/>
            <person name="Clum A."/>
            <person name="Na H."/>
            <person name="Ledsgaard L."/>
            <person name="Lin J."/>
            <person name="Lipzen A."/>
            <person name="Kuo A."/>
            <person name="Riley R."/>
            <person name="Mondo S."/>
            <person name="LaButti K."/>
            <person name="Haridas S."/>
            <person name="Pangalinan J."/>
            <person name="Salamov A.A."/>
            <person name="Simmons B.A."/>
            <person name="Magnuson J.K."/>
            <person name="Chen J."/>
            <person name="Drula E."/>
            <person name="Henrissat B."/>
            <person name="Wiebenga A."/>
            <person name="Lubbers R.J."/>
            <person name="Gomes A.C."/>
            <person name="Makela M.R."/>
            <person name="Stajich J."/>
            <person name="Grigoriev I.V."/>
            <person name="Mortensen U.H."/>
            <person name="De vries R.P."/>
            <person name="Baker S.E."/>
            <person name="Andersen M.R."/>
        </authorList>
    </citation>
    <scope>NUCLEOTIDE SEQUENCE [LARGE SCALE GENOMIC DNA]</scope>
    <source>
        <strain evidence="1 2">CBS 600.67</strain>
    </source>
</reference>
<sequence length="412" mass="46706">MLALFRPPQSNATPDTPLPYTASPWRLLWEDILLAFRSASAIPGIFWPLMPYNSGDLDELYPSPGNIGNIAFHLVLSLLQIVFLVSIPVCIACMFPALWVGAYIAAFLWSNRILCNIFLNRGSHVLKSRVPEVEDPGHSHEHWIFINGIATGQRWLQSNIDRLGYTFGRRIIGLHNPTAGLVFDIIQCIIQRDFSYATPDVRDAYALVRVALLDQKYTKVVLIVHSQGGIEGGLIADWLLDEIPQGLLRKLEIYTFANAANHFNNPYRALSEVHEDILKQPIQRNQKANEEDLNTILHIEHYANSRDFVSVLGVLNFTSIPNRFMGRLFIRLGSGHMFNQHYMDNMFTLGTDGKVLDSNDFMDMEIDAPGSDTDVFNPPQRLKVKDLSRLWLYRNGGSPEKPPEQLKPQNQI</sequence>
<dbReference type="EMBL" id="JBFXLS010000024">
    <property type="protein sequence ID" value="KAL2827611.1"/>
    <property type="molecule type" value="Genomic_DNA"/>
</dbReference>
<name>A0ABR4IIL4_9EURO</name>
<dbReference type="PANTHER" id="PTHR42044:SF1">
    <property type="entry name" value="DUF676 DOMAIN-CONTAINING PROTEIN"/>
    <property type="match status" value="1"/>
</dbReference>
<dbReference type="PANTHER" id="PTHR42044">
    <property type="entry name" value="DUF676 DOMAIN-CONTAINING PROTEIN-RELATED"/>
    <property type="match status" value="1"/>
</dbReference>
<dbReference type="InterPro" id="IPR029058">
    <property type="entry name" value="AB_hydrolase_fold"/>
</dbReference>
<dbReference type="Proteomes" id="UP001610335">
    <property type="component" value="Unassembled WGS sequence"/>
</dbReference>
<evidence type="ECO:0000313" key="1">
    <source>
        <dbReference type="EMBL" id="KAL2827611.1"/>
    </source>
</evidence>
<evidence type="ECO:0008006" key="3">
    <source>
        <dbReference type="Google" id="ProtNLM"/>
    </source>
</evidence>
<organism evidence="1 2">
    <name type="scientific">Aspergillus cavernicola</name>
    <dbReference type="NCBI Taxonomy" id="176166"/>
    <lineage>
        <taxon>Eukaryota</taxon>
        <taxon>Fungi</taxon>
        <taxon>Dikarya</taxon>
        <taxon>Ascomycota</taxon>
        <taxon>Pezizomycotina</taxon>
        <taxon>Eurotiomycetes</taxon>
        <taxon>Eurotiomycetidae</taxon>
        <taxon>Eurotiales</taxon>
        <taxon>Aspergillaceae</taxon>
        <taxon>Aspergillus</taxon>
        <taxon>Aspergillus subgen. Nidulantes</taxon>
    </lineage>
</organism>
<proteinExistence type="predicted"/>
<dbReference type="SUPFAM" id="SSF53474">
    <property type="entry name" value="alpha/beta-Hydrolases"/>
    <property type="match status" value="1"/>
</dbReference>
<evidence type="ECO:0000313" key="2">
    <source>
        <dbReference type="Proteomes" id="UP001610335"/>
    </source>
</evidence>
<accession>A0ABR4IIL4</accession>
<comment type="caution">
    <text evidence="1">The sequence shown here is derived from an EMBL/GenBank/DDBJ whole genome shotgun (WGS) entry which is preliminary data.</text>
</comment>
<protein>
    <recommendedName>
        <fullName evidence="3">Alpha/Beta hydrolase protein</fullName>
    </recommendedName>
</protein>